<dbReference type="PANTHER" id="PTHR43065:SF46">
    <property type="entry name" value="C4-DICARBOXYLATE TRANSPORT SENSOR PROTEIN DCTB"/>
    <property type="match status" value="1"/>
</dbReference>
<reference evidence="9" key="1">
    <citation type="submission" date="2020-12" db="EMBL/GenBank/DDBJ databases">
        <title>The genome sequence of Inhella sp. 1Y17.</title>
        <authorList>
            <person name="Liu Y."/>
        </authorList>
    </citation>
    <scope>NUCLEOTIDE SEQUENCE</scope>
    <source>
        <strain evidence="9">1Y17</strain>
    </source>
</reference>
<dbReference type="SUPFAM" id="SSF55874">
    <property type="entry name" value="ATPase domain of HSP90 chaperone/DNA topoisomerase II/histidine kinase"/>
    <property type="match status" value="1"/>
</dbReference>
<sequence>MAGLALAVAAGAAAGQASARWLSAAALLLLAALALGWPRRTAAPPPPEPLAPAPPPDALARLQIQLEHLPAASWVLSGAGRLQPLSQRARRLLAPGAVQDAAALQALLIERARAGQAGQLQLDTERGSERWSLALQPLQLAGEAQVLLVLLPLESALESERLLAWQQLVQVLTHEIMNSLTPIASLSQGALELLDDPAAGDELRLALDTIAQRAAGLQRFVADYRRLSQLPPPQLEPVDLGALLARLQAAVAPSWAARGGAAHFDLAHPGLRLQADPAQLEQALLNLIRNAEIATQDTPQPQLWIEARLSRGGRLRLTVRDNGPGVPPGLEQQIFLPFFSATPGGHGIGLTLTRQLVHGMGGRLRHARPLEGGAAFVLSF</sequence>
<organism evidence="9 10">
    <name type="scientific">Inhella proteolytica</name>
    <dbReference type="NCBI Taxonomy" id="2795029"/>
    <lineage>
        <taxon>Bacteria</taxon>
        <taxon>Pseudomonadati</taxon>
        <taxon>Pseudomonadota</taxon>
        <taxon>Betaproteobacteria</taxon>
        <taxon>Burkholderiales</taxon>
        <taxon>Sphaerotilaceae</taxon>
        <taxon>Inhella</taxon>
    </lineage>
</organism>
<keyword evidence="5" id="KW-0418">Kinase</keyword>
<dbReference type="InterPro" id="IPR003594">
    <property type="entry name" value="HATPase_dom"/>
</dbReference>
<evidence type="ECO:0000256" key="2">
    <source>
        <dbReference type="ARBA" id="ARBA00012438"/>
    </source>
</evidence>
<dbReference type="Gene3D" id="1.10.287.130">
    <property type="match status" value="1"/>
</dbReference>
<dbReference type="AlphaFoldDB" id="A0A931J2X2"/>
<evidence type="ECO:0000256" key="5">
    <source>
        <dbReference type="ARBA" id="ARBA00022777"/>
    </source>
</evidence>
<evidence type="ECO:0000256" key="1">
    <source>
        <dbReference type="ARBA" id="ARBA00000085"/>
    </source>
</evidence>
<evidence type="ECO:0000256" key="6">
    <source>
        <dbReference type="ARBA" id="ARBA00022840"/>
    </source>
</evidence>
<keyword evidence="7" id="KW-0902">Two-component regulatory system</keyword>
<dbReference type="GO" id="GO:0005524">
    <property type="term" value="F:ATP binding"/>
    <property type="evidence" value="ECO:0007669"/>
    <property type="project" value="UniProtKB-KW"/>
</dbReference>
<comment type="catalytic activity">
    <reaction evidence="1">
        <text>ATP + protein L-histidine = ADP + protein N-phospho-L-histidine.</text>
        <dbReference type="EC" id="2.7.13.3"/>
    </reaction>
</comment>
<dbReference type="InterPro" id="IPR036890">
    <property type="entry name" value="HATPase_C_sf"/>
</dbReference>
<dbReference type="EMBL" id="JAEDAK010000013">
    <property type="protein sequence ID" value="MBH9578589.1"/>
    <property type="molecule type" value="Genomic_DNA"/>
</dbReference>
<dbReference type="Pfam" id="PF02518">
    <property type="entry name" value="HATPase_c"/>
    <property type="match status" value="1"/>
</dbReference>
<dbReference type="SMART" id="SM00387">
    <property type="entry name" value="HATPase_c"/>
    <property type="match status" value="1"/>
</dbReference>
<keyword evidence="6 9" id="KW-0067">ATP-binding</keyword>
<dbReference type="PANTHER" id="PTHR43065">
    <property type="entry name" value="SENSOR HISTIDINE KINASE"/>
    <property type="match status" value="1"/>
</dbReference>
<dbReference type="InterPro" id="IPR005467">
    <property type="entry name" value="His_kinase_dom"/>
</dbReference>
<evidence type="ECO:0000256" key="7">
    <source>
        <dbReference type="ARBA" id="ARBA00023012"/>
    </source>
</evidence>
<gene>
    <name evidence="9" type="ORF">I7X39_16985</name>
</gene>
<evidence type="ECO:0000256" key="4">
    <source>
        <dbReference type="ARBA" id="ARBA00022741"/>
    </source>
</evidence>
<dbReference type="InterPro" id="IPR004358">
    <property type="entry name" value="Sig_transdc_His_kin-like_C"/>
</dbReference>
<name>A0A931J2X2_9BURK</name>
<feature type="domain" description="Histidine kinase" evidence="8">
    <location>
        <begin position="171"/>
        <end position="380"/>
    </location>
</feature>
<keyword evidence="3" id="KW-0808">Transferase</keyword>
<evidence type="ECO:0000256" key="3">
    <source>
        <dbReference type="ARBA" id="ARBA00022679"/>
    </source>
</evidence>
<evidence type="ECO:0000313" key="10">
    <source>
        <dbReference type="Proteomes" id="UP000613266"/>
    </source>
</evidence>
<proteinExistence type="predicted"/>
<keyword evidence="4" id="KW-0547">Nucleotide-binding</keyword>
<evidence type="ECO:0000313" key="9">
    <source>
        <dbReference type="EMBL" id="MBH9578589.1"/>
    </source>
</evidence>
<dbReference type="PRINTS" id="PR00344">
    <property type="entry name" value="BCTRLSENSOR"/>
</dbReference>
<keyword evidence="10" id="KW-1185">Reference proteome</keyword>
<dbReference type="PROSITE" id="PS50109">
    <property type="entry name" value="HIS_KIN"/>
    <property type="match status" value="1"/>
</dbReference>
<evidence type="ECO:0000259" key="8">
    <source>
        <dbReference type="PROSITE" id="PS50109"/>
    </source>
</evidence>
<accession>A0A931J2X2</accession>
<protein>
    <recommendedName>
        <fullName evidence="2">histidine kinase</fullName>
        <ecNumber evidence="2">2.7.13.3</ecNumber>
    </recommendedName>
</protein>
<dbReference type="EC" id="2.7.13.3" evidence="2"/>
<comment type="caution">
    <text evidence="9">The sequence shown here is derived from an EMBL/GenBank/DDBJ whole genome shotgun (WGS) entry which is preliminary data.</text>
</comment>
<dbReference type="Gene3D" id="3.30.565.10">
    <property type="entry name" value="Histidine kinase-like ATPase, C-terminal domain"/>
    <property type="match status" value="1"/>
</dbReference>
<dbReference type="GO" id="GO:0000160">
    <property type="term" value="P:phosphorelay signal transduction system"/>
    <property type="evidence" value="ECO:0007669"/>
    <property type="project" value="UniProtKB-KW"/>
</dbReference>
<dbReference type="GO" id="GO:0004673">
    <property type="term" value="F:protein histidine kinase activity"/>
    <property type="evidence" value="ECO:0007669"/>
    <property type="project" value="UniProtKB-EC"/>
</dbReference>
<dbReference type="Proteomes" id="UP000613266">
    <property type="component" value="Unassembled WGS sequence"/>
</dbReference>